<dbReference type="PANTHER" id="PTHR48174">
    <property type="entry name" value="DUF946 FAMILY PROTEIN"/>
    <property type="match status" value="1"/>
</dbReference>
<dbReference type="PANTHER" id="PTHR48174:SF5">
    <property type="entry name" value="VACUOLAR PROTEIN SORTING-ASSOCIATED PROTEIN 62"/>
    <property type="match status" value="1"/>
</dbReference>
<keyword evidence="2" id="KW-1185">Reference proteome</keyword>
<dbReference type="Proteomes" id="UP001159405">
    <property type="component" value="Unassembled WGS sequence"/>
</dbReference>
<comment type="caution">
    <text evidence="1">The sequence shown here is derived from an EMBL/GenBank/DDBJ whole genome shotgun (WGS) entry which is preliminary data.</text>
</comment>
<dbReference type="EMBL" id="CALNXK010000100">
    <property type="protein sequence ID" value="CAH3155048.1"/>
    <property type="molecule type" value="Genomic_DNA"/>
</dbReference>
<organism evidence="1 2">
    <name type="scientific">Porites lobata</name>
    <dbReference type="NCBI Taxonomy" id="104759"/>
    <lineage>
        <taxon>Eukaryota</taxon>
        <taxon>Metazoa</taxon>
        <taxon>Cnidaria</taxon>
        <taxon>Anthozoa</taxon>
        <taxon>Hexacorallia</taxon>
        <taxon>Scleractinia</taxon>
        <taxon>Fungiina</taxon>
        <taxon>Poritidae</taxon>
        <taxon>Porites</taxon>
    </lineage>
</organism>
<accession>A0ABN8Q254</accession>
<name>A0ABN8Q254_9CNID</name>
<evidence type="ECO:0000313" key="2">
    <source>
        <dbReference type="Proteomes" id="UP001159405"/>
    </source>
</evidence>
<reference evidence="1 2" key="1">
    <citation type="submission" date="2022-05" db="EMBL/GenBank/DDBJ databases">
        <authorList>
            <consortium name="Genoscope - CEA"/>
            <person name="William W."/>
        </authorList>
    </citation>
    <scope>NUCLEOTIDE SEQUENCE [LARGE SCALE GENOMIC DNA]</scope>
</reference>
<gene>
    <name evidence="1" type="ORF">PLOB_00001162</name>
</gene>
<proteinExistence type="predicted"/>
<evidence type="ECO:0000313" key="1">
    <source>
        <dbReference type="EMBL" id="CAH3155048.1"/>
    </source>
</evidence>
<protein>
    <recommendedName>
        <fullName evidence="3">Vacuolar protein sorting-associated protein TDA6</fullName>
    </recommendedName>
</protein>
<sequence length="392" mass="44709">MIEGFLRGFQISHCRIFGDNVDNSKYCGCTKNNFPHCNCCSDFKEVSYKVLLKENTAVPQTLPIMICTYPAVPHKIARLIHNWAPLIKLDQNEVWRPSGVEHFLSNTKLKGCGQKPEPSSLTSSNLERCNANSYLTTKESLSCPSCNDPVFLRGQHPRNVPLNVIYREHKNFLEVAYWTFFPYNRGKRVCFGYVQKGCFLLGRIWGRCPCGENLGCIGEYSTFGHHVGDWERITVRFRKVSNDYQIYSIHLSIHGIDVTNKFGGEFLWQDGHFKKRDQAIAMYGGTHAVIYSSEGSHGMWPSAGRHEYKVLPNGDTLVDYTSSGLSWYTWERLKPVQYDPRGQYSGEFKFLGFKGRWGNRKQGCGIVGMVIGECQLNNAPETPSSFPNYHTY</sequence>
<evidence type="ECO:0008006" key="3">
    <source>
        <dbReference type="Google" id="ProtNLM"/>
    </source>
</evidence>